<feature type="domain" description="SET" evidence="23">
    <location>
        <begin position="2754"/>
        <end position="2879"/>
    </location>
</feature>
<dbReference type="PROSITE" id="PS51543">
    <property type="entry name" value="FYRC"/>
    <property type="match status" value="1"/>
</dbReference>
<dbReference type="EMBL" id="QUTG01002699">
    <property type="protein sequence ID" value="RHY95097.1"/>
    <property type="molecule type" value="Genomic_DNA"/>
</dbReference>
<keyword evidence="7" id="KW-0479">Metal-binding</keyword>
<dbReference type="InterPro" id="IPR001965">
    <property type="entry name" value="Znf_PHD"/>
</dbReference>
<dbReference type="PANTHER" id="PTHR45888">
    <property type="entry name" value="HL01030P-RELATED"/>
    <property type="match status" value="1"/>
</dbReference>
<dbReference type="GO" id="GO:0003677">
    <property type="term" value="F:DNA binding"/>
    <property type="evidence" value="ECO:0007669"/>
    <property type="project" value="UniProtKB-KW"/>
</dbReference>
<dbReference type="CDD" id="cd04369">
    <property type="entry name" value="Bromodomain"/>
    <property type="match status" value="1"/>
</dbReference>
<keyword evidence="14" id="KW-0238">DNA-binding</keyword>
<evidence type="ECO:0000256" key="3">
    <source>
        <dbReference type="ARBA" id="ARBA00022553"/>
    </source>
</evidence>
<feature type="domain" description="PHD-type" evidence="25">
    <location>
        <begin position="2267"/>
        <end position="2372"/>
    </location>
</feature>
<dbReference type="CDD" id="cd10518">
    <property type="entry name" value="SET_SETD1-like"/>
    <property type="match status" value="1"/>
</dbReference>
<dbReference type="SMART" id="SM00249">
    <property type="entry name" value="PHD"/>
    <property type="match status" value="7"/>
</dbReference>
<keyword evidence="5" id="KW-0808">Transferase</keyword>
<evidence type="ECO:0000256" key="19">
    <source>
        <dbReference type="SAM" id="MobiDB-lite"/>
    </source>
</evidence>
<name>A0A3R7AGS9_APHAT</name>
<keyword evidence="20" id="KW-1133">Transmembrane helix</keyword>
<dbReference type="InterPro" id="IPR003616">
    <property type="entry name" value="Post-SET_dom"/>
</dbReference>
<comment type="caution">
    <text evidence="26">The sequence shown here is derived from an EMBL/GenBank/DDBJ whole genome shotgun (WGS) entry which is preliminary data.</text>
</comment>
<dbReference type="Gene3D" id="3.30.160.360">
    <property type="match status" value="1"/>
</dbReference>
<evidence type="ECO:0000256" key="4">
    <source>
        <dbReference type="ARBA" id="ARBA00022603"/>
    </source>
</evidence>
<evidence type="ECO:0000259" key="24">
    <source>
        <dbReference type="PROSITE" id="PS50868"/>
    </source>
</evidence>
<dbReference type="SUPFAM" id="SSF82199">
    <property type="entry name" value="SET domain"/>
    <property type="match status" value="1"/>
</dbReference>
<dbReference type="SMART" id="SM00508">
    <property type="entry name" value="PostSET"/>
    <property type="match status" value="1"/>
</dbReference>
<dbReference type="PROSITE" id="PS51542">
    <property type="entry name" value="FYRN"/>
    <property type="match status" value="1"/>
</dbReference>
<evidence type="ECO:0000256" key="14">
    <source>
        <dbReference type="ARBA" id="ARBA00023125"/>
    </source>
</evidence>
<feature type="region of interest" description="Disordered" evidence="19">
    <location>
        <begin position="315"/>
        <end position="339"/>
    </location>
</feature>
<evidence type="ECO:0000256" key="7">
    <source>
        <dbReference type="ARBA" id="ARBA00022723"/>
    </source>
</evidence>
<evidence type="ECO:0000259" key="25">
    <source>
        <dbReference type="PROSITE" id="PS51805"/>
    </source>
</evidence>
<dbReference type="CDD" id="cd15489">
    <property type="entry name" value="PHD_SF"/>
    <property type="match status" value="2"/>
</dbReference>
<dbReference type="PROSITE" id="PS50014">
    <property type="entry name" value="BROMODOMAIN_2"/>
    <property type="match status" value="1"/>
</dbReference>
<evidence type="ECO:0000256" key="8">
    <source>
        <dbReference type="ARBA" id="ARBA00022737"/>
    </source>
</evidence>
<dbReference type="GO" id="GO:0008270">
    <property type="term" value="F:zinc ion binding"/>
    <property type="evidence" value="ECO:0007669"/>
    <property type="project" value="UniProtKB-KW"/>
</dbReference>
<keyword evidence="6" id="KW-0949">S-adenosyl-L-methionine</keyword>
<evidence type="ECO:0000256" key="6">
    <source>
        <dbReference type="ARBA" id="ARBA00022691"/>
    </source>
</evidence>
<organism evidence="26 27">
    <name type="scientific">Aphanomyces astaci</name>
    <name type="common">Crayfish plague agent</name>
    <dbReference type="NCBI Taxonomy" id="112090"/>
    <lineage>
        <taxon>Eukaryota</taxon>
        <taxon>Sar</taxon>
        <taxon>Stramenopiles</taxon>
        <taxon>Oomycota</taxon>
        <taxon>Saprolegniomycetes</taxon>
        <taxon>Saprolegniales</taxon>
        <taxon>Verrucalvaceae</taxon>
        <taxon>Aphanomyces</taxon>
    </lineage>
</organism>
<feature type="domain" description="Post-SET" evidence="24">
    <location>
        <begin position="2863"/>
        <end position="2879"/>
    </location>
</feature>
<keyword evidence="4" id="KW-0489">Methyltransferase</keyword>
<keyword evidence="12" id="KW-0805">Transcription regulation</keyword>
<reference evidence="26 27" key="1">
    <citation type="submission" date="2018-08" db="EMBL/GenBank/DDBJ databases">
        <title>Aphanomyces genome sequencing and annotation.</title>
        <authorList>
            <person name="Minardi D."/>
            <person name="Oidtmann B."/>
            <person name="Van Der Giezen M."/>
            <person name="Studholme D.J."/>
        </authorList>
    </citation>
    <scope>NUCLEOTIDE SEQUENCE [LARGE SCALE GENOMIC DNA]</scope>
    <source>
        <strain evidence="26 27">Sv</strain>
    </source>
</reference>
<keyword evidence="2" id="KW-0488">Methylation</keyword>
<evidence type="ECO:0000313" key="27">
    <source>
        <dbReference type="Proteomes" id="UP000285712"/>
    </source>
</evidence>
<dbReference type="Gene3D" id="2.170.270.10">
    <property type="entry name" value="SET domain"/>
    <property type="match status" value="1"/>
</dbReference>
<accession>A0A3R7AGS9</accession>
<evidence type="ECO:0000256" key="16">
    <source>
        <dbReference type="ARBA" id="ARBA00023242"/>
    </source>
</evidence>
<evidence type="ECO:0000256" key="20">
    <source>
        <dbReference type="SAM" id="Phobius"/>
    </source>
</evidence>
<dbReference type="Gene3D" id="1.20.920.10">
    <property type="entry name" value="Bromodomain-like"/>
    <property type="match status" value="1"/>
</dbReference>
<dbReference type="InterPro" id="IPR019787">
    <property type="entry name" value="Znf_PHD-finger"/>
</dbReference>
<evidence type="ECO:0000256" key="18">
    <source>
        <dbReference type="PROSITE-ProRule" id="PRU00146"/>
    </source>
</evidence>
<dbReference type="InterPro" id="IPR001214">
    <property type="entry name" value="SET_dom"/>
</dbReference>
<dbReference type="GO" id="GO:0032259">
    <property type="term" value="P:methylation"/>
    <property type="evidence" value="ECO:0007669"/>
    <property type="project" value="UniProtKB-KW"/>
</dbReference>
<dbReference type="PANTHER" id="PTHR45888:SF6">
    <property type="entry name" value="HL01030P-RELATED"/>
    <property type="match status" value="1"/>
</dbReference>
<dbReference type="Pfam" id="PF00439">
    <property type="entry name" value="Bromodomain"/>
    <property type="match status" value="1"/>
</dbReference>
<dbReference type="Proteomes" id="UP000285712">
    <property type="component" value="Unassembled WGS sequence"/>
</dbReference>
<dbReference type="SUPFAM" id="SSF63748">
    <property type="entry name" value="Tudor/PWWP/MBT"/>
    <property type="match status" value="1"/>
</dbReference>
<feature type="region of interest" description="Disordered" evidence="19">
    <location>
        <begin position="1492"/>
        <end position="1527"/>
    </location>
</feature>
<keyword evidence="3" id="KW-0597">Phosphoprotein</keyword>
<gene>
    <name evidence="26" type="ORF">DYB35_001970</name>
</gene>
<feature type="region of interest" description="Disordered" evidence="19">
    <location>
        <begin position="2707"/>
        <end position="2739"/>
    </location>
</feature>
<dbReference type="InterPro" id="IPR034732">
    <property type="entry name" value="EPHD"/>
</dbReference>
<dbReference type="SMART" id="SM00184">
    <property type="entry name" value="RING"/>
    <property type="match status" value="5"/>
</dbReference>
<keyword evidence="13 17" id="KW-0103">Bromodomain</keyword>
<dbReference type="VEuPathDB" id="FungiDB:H257_10396"/>
<feature type="domain" description="PHD-type" evidence="22">
    <location>
        <begin position="1942"/>
        <end position="1999"/>
    </location>
</feature>
<evidence type="ECO:0000256" key="17">
    <source>
        <dbReference type="PROSITE-ProRule" id="PRU00035"/>
    </source>
</evidence>
<dbReference type="Gene3D" id="2.30.30.140">
    <property type="match status" value="1"/>
</dbReference>
<feature type="domain" description="PHD-type" evidence="22">
    <location>
        <begin position="1849"/>
        <end position="1901"/>
    </location>
</feature>
<dbReference type="PROSITE" id="PS50868">
    <property type="entry name" value="POST_SET"/>
    <property type="match status" value="1"/>
</dbReference>
<dbReference type="Gene3D" id="3.30.40.10">
    <property type="entry name" value="Zinc/RING finger domain, C3HC4 (zinc finger)"/>
    <property type="match status" value="6"/>
</dbReference>
<dbReference type="PROSITE" id="PS50280">
    <property type="entry name" value="SET"/>
    <property type="match status" value="1"/>
</dbReference>
<feature type="transmembrane region" description="Helical" evidence="20">
    <location>
        <begin position="444"/>
        <end position="465"/>
    </location>
</feature>
<feature type="compositionally biased region" description="Polar residues" evidence="19">
    <location>
        <begin position="2715"/>
        <end position="2730"/>
    </location>
</feature>
<dbReference type="SUPFAM" id="SSF47370">
    <property type="entry name" value="Bromodomain"/>
    <property type="match status" value="1"/>
</dbReference>
<dbReference type="CDD" id="cd05162">
    <property type="entry name" value="PWWP"/>
    <property type="match status" value="1"/>
</dbReference>
<dbReference type="VEuPathDB" id="FungiDB:H257_10398"/>
<proteinExistence type="predicted"/>
<keyword evidence="16" id="KW-0539">Nucleus</keyword>
<keyword evidence="15" id="KW-0804">Transcription</keyword>
<dbReference type="InterPro" id="IPR011011">
    <property type="entry name" value="Znf_FYVE_PHD"/>
</dbReference>
<evidence type="ECO:0000256" key="15">
    <source>
        <dbReference type="ARBA" id="ARBA00023163"/>
    </source>
</evidence>
<dbReference type="GO" id="GO:0042800">
    <property type="term" value="F:histone H3K4 methyltransferase activity"/>
    <property type="evidence" value="ECO:0007669"/>
    <property type="project" value="TreeGrafter"/>
</dbReference>
<keyword evidence="8" id="KW-0677">Repeat</keyword>
<dbReference type="SMART" id="SM00541">
    <property type="entry name" value="FYRN"/>
    <property type="match status" value="1"/>
</dbReference>
<feature type="compositionally biased region" description="Polar residues" evidence="19">
    <location>
        <begin position="315"/>
        <end position="324"/>
    </location>
</feature>
<feature type="domain" description="PHD-type" evidence="22">
    <location>
        <begin position="1796"/>
        <end position="1852"/>
    </location>
</feature>
<feature type="transmembrane region" description="Helical" evidence="20">
    <location>
        <begin position="485"/>
        <end position="504"/>
    </location>
</feature>
<evidence type="ECO:0000256" key="11">
    <source>
        <dbReference type="ARBA" id="ARBA00022853"/>
    </source>
</evidence>
<feature type="transmembrane region" description="Helical" evidence="20">
    <location>
        <begin position="525"/>
        <end position="546"/>
    </location>
</feature>
<dbReference type="GO" id="GO:0045944">
    <property type="term" value="P:positive regulation of transcription by RNA polymerase II"/>
    <property type="evidence" value="ECO:0007669"/>
    <property type="project" value="TreeGrafter"/>
</dbReference>
<evidence type="ECO:0000256" key="9">
    <source>
        <dbReference type="ARBA" id="ARBA00022771"/>
    </source>
</evidence>
<dbReference type="Pfam" id="PF00856">
    <property type="entry name" value="SET"/>
    <property type="match status" value="1"/>
</dbReference>
<evidence type="ECO:0000313" key="26">
    <source>
        <dbReference type="EMBL" id="RHY95097.1"/>
    </source>
</evidence>
<dbReference type="InterPro" id="IPR036427">
    <property type="entry name" value="Bromodomain-like_sf"/>
</dbReference>
<comment type="subcellular location">
    <subcellularLocation>
        <location evidence="1">Nucleus</location>
    </subcellularLocation>
</comment>
<dbReference type="InterPro" id="IPR046341">
    <property type="entry name" value="SET_dom_sf"/>
</dbReference>
<feature type="transmembrane region" description="Helical" evidence="20">
    <location>
        <begin position="392"/>
        <end position="413"/>
    </location>
</feature>
<dbReference type="VEuPathDB" id="FungiDB:H257_17095"/>
<dbReference type="InterPro" id="IPR001487">
    <property type="entry name" value="Bromodomain"/>
</dbReference>
<dbReference type="SMART" id="SM00317">
    <property type="entry name" value="SET"/>
    <property type="match status" value="1"/>
</dbReference>
<dbReference type="InterPro" id="IPR003889">
    <property type="entry name" value="FYrich_C"/>
</dbReference>
<dbReference type="GO" id="GO:0003713">
    <property type="term" value="F:transcription coactivator activity"/>
    <property type="evidence" value="ECO:0007669"/>
    <property type="project" value="TreeGrafter"/>
</dbReference>
<evidence type="ECO:0000256" key="10">
    <source>
        <dbReference type="ARBA" id="ARBA00022833"/>
    </source>
</evidence>
<sequence length="2879" mass="322415">MYSSRHHHGRYGQVLEAFAPAVTPYIESQLAHVGRVRVDEQLRRGVHKINSITMTKNVMTSHIQVDDTLWMQGSVEMYGKVLDVHRFLLGHNEDMHAMRSLFGEVFLDGYVLRSLATGGPHERMRVTWMALQAPHTSFNDRDYVFLQYADVYVRDHDQLRQVTQTTPANPALLTACHVWESVDLDGVPPLDSLGLTRQRISSWGFLVEAIDNGRVRVTMTVNQPKASAPHRSWMDKLVVALHRLEGLLYDHFDNGPCCHACTKTFTLLRRRLQCKQCKMSYCSKCAAPGGDFVVMCRGCASRTDNHHVSSTPILLQRSSSTPSAKSAPRNLSLPLKSSSSTNHTAIKYRQPGMAAVTGVVLALYTLALPPIVCFDGDVTIDIYSRIFISKALVLVGGVSFILSQCIIVVKFAITEMLLDPRTATEARVHRVQSIRWLLYPRAQILVWLTASTVVVAPILHLLLFLPDTFTSNDLINGVHPVTQTLNIISSLEVTAMTIISWGLTRKISLVVDNFGLRATYLSISKYSAICLTGYGLTSLLPLLGVAEFLDEFYASTMIVMHGSQALCFMLITMPLRQSYLTVETHREMRVRRRRLQREVDELDYKVFYRYLSTSEGYAAVLTFCRMELAPELLLAWHEVEKFKRGEVTVDYIYAKVLDLHSELFQVDLADEVRNMYAQRRCAVCTPHYRTTRAVSFRSWKNKVDVLLQPGDIAAARAGVVEAAKLGSFVPAPVPARPSESRPLYDATFFHPLSAELLRLLYLHVLPRFEEFPQSSDWIVFRNGEKAMVSLDAVDNMVRKTDDECREIADTDETFRIQSNGVCTRCGLISIPEIHVLSCTVCHETSAHSLCMKPHLRKKWSCPGCFSGGQRRAKAASNNPALHIIHPLANPLPESSVVLCDNCEGEFSMTHLKMSSLPKGDWFCQHCDASAAVADDDVSAPPTTSSSTRRATAAMSTASAPSRTTPLRSASKRGRVEAAPPPVDKKRSKVDRKSSSTSKTSSRRTRGEPTCVRCDKVPGIESSCKECRRVATGQHKAPKRTRLPLRVVVPEPVAVASDTSTVADTAAVDLWTMHEMVGRTVLVYMAASSGQWLSGRVGFFDPHTLLHRVQFLDDTDQWLPLHEMPYCYSQHVNVFVKLDQPNAWWPAQLMSTNDVAARHMQPTDKTLVYLYGGDNVCAWVSMSSVRCFDVFEADACDPTNALWADAVDDAKEEMHLARETVVDAKETLRRDIQKRLHGKTWIGKHVEVMNFSQQTDGLTHGTITQFNPVTHEYFVSCTDEGSSSRWFAVNDDVHISLLVDCTYAELSMQWYADPHAVLREDDTHQLLAKTATSVEPDVTRCVKCLFPLMGEALLLPCASCAQLFHRSCVDCPQNEFPLVDPVDGAILVDDINPPFVCPSCLVCDGCASPTTTDTWHRWKLPLTPVTLCTTCHDLYKTQSFCPVCHRVYGGGAMPFCADVMQCTTCDLWVHSECEPDPDPMYHTEDYPPPLAFHQVDDSATKSHPSEPPDSTAPTPDTDEVLTEKQRRRAADDKIARTLAFASTYDPRILAKYECYTCRRIRCFRLLKALVAEDKLGLFREPVTVAIAPTYFDVIKHPMDLQTMENNLKDQHYVHALCADFRDDFELMCLNAVTFNSKERNFTIWREAWRFFNAGTRLVRQTMPSVGFVPGKFADNMIAAAKRQLPNNSVLANKEEPKKDVVVVISDECTVESSQTHATDAAAIPADTIKVEPGMPPPSSTSSAVVVVADKVVQASLVNEMSTFVVPTELAVVPKPYSCVSSVVATQSKIQAHEMAWVDVCAVCCSSGQTLAMVFCVDCGEGFHTFCLQPALDLETKRSDKILEYWRCPNCKICEFCGRCHQEDEAKLLVCDVCERGFHTFCLKPKLRDVPSGGFVCGSCIQCDSCSVPQDKTTWSSTPSSCLTCLGVKIDDLAKKKPSAKRSTDCCPVCSKKWMATEPLIQCDGCELWVHPVCDHITDDALAVLVDDSTSEYYCPVCRQKQRQHLNVFKKAWDLQMNIALIQNKRQDLVETWQAKQVNAKTTRQWAHWRARCPVYLYTMRLGEECLKSLAGRRLSFSYPSSTQGDLFNVSLIPVSIRHRASRYLRFKRYARGPKAALRRQNRKKGHFFTWEGVNSGDEGAIANVVTEAVSAAAFLACCTWLYGTKKLSMFTATLVRASGDPIPDALWNALVDKHAISLADEVKFLTAEYTKRSKARDVAPTPTTIEPVGTVLLPEHPPPVVRMTVAKPLHGWQGWADHTLHFGSFQDHRMCGLCRVFGDSAVCGRLVFADYDQWVHVNCAFWSHEVYEDAYGTLIMCQKARFRGRTTRCSVCHLSGATLGCHGLRCQLNFHFTCAQTHVNFTLDKQTFCHQHDHWMAHIKKQQDRRRKKLDDAKAKLAATAAANIDGKLARPPNDQDDDDAVEVVRAGINDPRAIDDDNEDDEAVHLCVSELVDSICTDAIDARLEPLRFVMSDPLTDKKATKTQMTKGTCYRVGALCVQNLGTIQVGNDSFHTRSTLYPLGYRSTRLFWSATNVEQRALYECEIVNDNSHNKATTTSRPLFKITPCDDMDNPIYGATPNDAIHQLRSRLVGLYESHRAFAGSTNPFTNRTSWYSYGLLGDHFFGLTVPVIGAALETLPYAATTALQDAQNPYPYAFCHTLPTPAMFEDAKHDLKRHRVANAHAQHSSGCARTDGFAWHKLKTKPDGVAKRRKVNVSKQASNDDTNQTKQPANGGMENLPIPMQYRDLRRRPFSERLEVRKSKIHGYGLFVKEAIAEGKMIVEYQGQAIRQKVADMREKRYEEMGIGSCYMFRLDKDIIVDATQTGNLARFINHSCDKIIIFAKVSLQPGDEVTYDYKFPIEDEALRCDCGAPNCIGRMN</sequence>
<keyword evidence="20" id="KW-0812">Transmembrane</keyword>
<dbReference type="SMART" id="SM00297">
    <property type="entry name" value="BROMO"/>
    <property type="match status" value="1"/>
</dbReference>
<dbReference type="Pfam" id="PF00628">
    <property type="entry name" value="PHD"/>
    <property type="match status" value="3"/>
</dbReference>
<dbReference type="PROSITE" id="PS51805">
    <property type="entry name" value="EPHD"/>
    <property type="match status" value="1"/>
</dbReference>
<feature type="compositionally biased region" description="Basic and acidic residues" evidence="19">
    <location>
        <begin position="1493"/>
        <end position="1505"/>
    </location>
</feature>
<keyword evidence="10" id="KW-0862">Zinc</keyword>
<dbReference type="Gene3D" id="3.30.530.20">
    <property type="match status" value="1"/>
</dbReference>
<dbReference type="GO" id="GO:0044666">
    <property type="term" value="C:MLL3/4 complex"/>
    <property type="evidence" value="ECO:0007669"/>
    <property type="project" value="TreeGrafter"/>
</dbReference>
<dbReference type="InterPro" id="IPR013083">
    <property type="entry name" value="Znf_RING/FYVE/PHD"/>
</dbReference>
<keyword evidence="9 18" id="KW-0863">Zinc-finger</keyword>
<evidence type="ECO:0000256" key="13">
    <source>
        <dbReference type="ARBA" id="ARBA00023117"/>
    </source>
</evidence>
<feature type="region of interest" description="Disordered" evidence="19">
    <location>
        <begin position="934"/>
        <end position="1010"/>
    </location>
</feature>
<evidence type="ECO:0000256" key="2">
    <source>
        <dbReference type="ARBA" id="ARBA00022481"/>
    </source>
</evidence>
<protein>
    <submittedName>
        <fullName evidence="26">Uncharacterized protein</fullName>
    </submittedName>
</protein>
<dbReference type="InterPro" id="IPR003888">
    <property type="entry name" value="FYrich_N"/>
</dbReference>
<dbReference type="InterPro" id="IPR001841">
    <property type="entry name" value="Znf_RING"/>
</dbReference>
<dbReference type="Pfam" id="PF05964">
    <property type="entry name" value="FYRN"/>
    <property type="match status" value="1"/>
</dbReference>
<keyword evidence="20" id="KW-0472">Membrane</keyword>
<dbReference type="PROSITE" id="PS50016">
    <property type="entry name" value="ZF_PHD_2"/>
    <property type="match status" value="3"/>
</dbReference>
<evidence type="ECO:0000256" key="1">
    <source>
        <dbReference type="ARBA" id="ARBA00004123"/>
    </source>
</evidence>
<feature type="compositionally biased region" description="Low complexity" evidence="19">
    <location>
        <begin position="934"/>
        <end position="965"/>
    </location>
</feature>
<dbReference type="InterPro" id="IPR023393">
    <property type="entry name" value="START-like_dom_sf"/>
</dbReference>
<evidence type="ECO:0000259" key="23">
    <source>
        <dbReference type="PROSITE" id="PS50280"/>
    </source>
</evidence>
<keyword evidence="11" id="KW-0156">Chromatin regulator</keyword>
<feature type="transmembrane region" description="Helical" evidence="20">
    <location>
        <begin position="352"/>
        <end position="372"/>
    </location>
</feature>
<evidence type="ECO:0000259" key="22">
    <source>
        <dbReference type="PROSITE" id="PS50016"/>
    </source>
</evidence>
<evidence type="ECO:0000256" key="12">
    <source>
        <dbReference type="ARBA" id="ARBA00023015"/>
    </source>
</evidence>
<dbReference type="SUPFAM" id="SSF57903">
    <property type="entry name" value="FYVE/PHD zinc finger"/>
    <property type="match status" value="4"/>
</dbReference>
<evidence type="ECO:0000259" key="21">
    <source>
        <dbReference type="PROSITE" id="PS50014"/>
    </source>
</evidence>
<feature type="domain" description="Bromo" evidence="21">
    <location>
        <begin position="1577"/>
        <end position="1641"/>
    </location>
</feature>
<evidence type="ECO:0000256" key="5">
    <source>
        <dbReference type="ARBA" id="ARBA00022679"/>
    </source>
</evidence>